<evidence type="ECO:0000256" key="6">
    <source>
        <dbReference type="ARBA" id="ARBA00022989"/>
    </source>
</evidence>
<evidence type="ECO:0000256" key="1">
    <source>
        <dbReference type="ARBA" id="ARBA00004429"/>
    </source>
</evidence>
<feature type="domain" description="ABC transmembrane type-1" evidence="9">
    <location>
        <begin position="1"/>
        <end position="162"/>
    </location>
</feature>
<dbReference type="PROSITE" id="PS50928">
    <property type="entry name" value="ABC_TM1"/>
    <property type="match status" value="1"/>
</dbReference>
<evidence type="ECO:0000313" key="11">
    <source>
        <dbReference type="Proteomes" id="UP000005801"/>
    </source>
</evidence>
<dbReference type="Gene3D" id="1.10.3720.10">
    <property type="entry name" value="MetI-like"/>
    <property type="match status" value="1"/>
</dbReference>
<keyword evidence="3" id="KW-1003">Cell membrane</keyword>
<evidence type="ECO:0000259" key="9">
    <source>
        <dbReference type="PROSITE" id="PS50928"/>
    </source>
</evidence>
<keyword evidence="5 8" id="KW-0812">Transmembrane</keyword>
<dbReference type="GO" id="GO:0005886">
    <property type="term" value="C:plasma membrane"/>
    <property type="evidence" value="ECO:0007669"/>
    <property type="project" value="UniProtKB-SubCell"/>
</dbReference>
<dbReference type="Proteomes" id="UP000005801">
    <property type="component" value="Unassembled WGS sequence"/>
</dbReference>
<dbReference type="AlphaFoldDB" id="A6GCQ6"/>
<evidence type="ECO:0000256" key="8">
    <source>
        <dbReference type="RuleBase" id="RU363032"/>
    </source>
</evidence>
<keyword evidence="2 8" id="KW-0813">Transport</keyword>
<dbReference type="EMBL" id="ABCS01000067">
    <property type="protein sequence ID" value="EDM76322.1"/>
    <property type="molecule type" value="Genomic_DNA"/>
</dbReference>
<dbReference type="Pfam" id="PF00528">
    <property type="entry name" value="BPD_transp_1"/>
    <property type="match status" value="1"/>
</dbReference>
<dbReference type="PANTHER" id="PTHR43357:SF4">
    <property type="entry name" value="INNER MEMBRANE ABC TRANSPORTER PERMEASE PROTEIN YDCV"/>
    <property type="match status" value="1"/>
</dbReference>
<feature type="transmembrane region" description="Helical" evidence="8">
    <location>
        <begin position="90"/>
        <end position="111"/>
    </location>
</feature>
<comment type="caution">
    <text evidence="10">The sequence shown here is derived from an EMBL/GenBank/DDBJ whole genome shotgun (WGS) entry which is preliminary data.</text>
</comment>
<dbReference type="RefSeq" id="WP_006974497.1">
    <property type="nucleotide sequence ID" value="NZ_ABCS01000067.1"/>
</dbReference>
<dbReference type="eggNOG" id="COG1177">
    <property type="taxonomic scope" value="Bacteria"/>
</dbReference>
<dbReference type="PANTHER" id="PTHR43357">
    <property type="entry name" value="INNER MEMBRANE ABC TRANSPORTER PERMEASE PROTEIN YDCV"/>
    <property type="match status" value="1"/>
</dbReference>
<evidence type="ECO:0000256" key="7">
    <source>
        <dbReference type="ARBA" id="ARBA00023136"/>
    </source>
</evidence>
<feature type="transmembrane region" description="Helical" evidence="8">
    <location>
        <begin position="49"/>
        <end position="69"/>
    </location>
</feature>
<keyword evidence="11" id="KW-1185">Reference proteome</keyword>
<dbReference type="SUPFAM" id="SSF161098">
    <property type="entry name" value="MetI-like"/>
    <property type="match status" value="1"/>
</dbReference>
<protein>
    <recommendedName>
        <fullName evidence="9">ABC transmembrane type-1 domain-containing protein</fullName>
    </recommendedName>
</protein>
<evidence type="ECO:0000256" key="4">
    <source>
        <dbReference type="ARBA" id="ARBA00022519"/>
    </source>
</evidence>
<keyword evidence="7 8" id="KW-0472">Membrane</keyword>
<dbReference type="OrthoDB" id="9782004at2"/>
<keyword evidence="4" id="KW-0997">Cell inner membrane</keyword>
<dbReference type="CDD" id="cd06261">
    <property type="entry name" value="TM_PBP2"/>
    <property type="match status" value="1"/>
</dbReference>
<dbReference type="InterPro" id="IPR000515">
    <property type="entry name" value="MetI-like"/>
</dbReference>
<keyword evidence="6 8" id="KW-1133">Transmembrane helix</keyword>
<evidence type="ECO:0000313" key="10">
    <source>
        <dbReference type="EMBL" id="EDM76322.1"/>
    </source>
</evidence>
<accession>A6GCQ6</accession>
<evidence type="ECO:0000256" key="5">
    <source>
        <dbReference type="ARBA" id="ARBA00022692"/>
    </source>
</evidence>
<dbReference type="GO" id="GO:0055085">
    <property type="term" value="P:transmembrane transport"/>
    <property type="evidence" value="ECO:0007669"/>
    <property type="project" value="InterPro"/>
</dbReference>
<dbReference type="STRING" id="391625.PPSIR1_18487"/>
<reference evidence="10 11" key="1">
    <citation type="submission" date="2007-06" db="EMBL/GenBank/DDBJ databases">
        <authorList>
            <person name="Shimkets L."/>
            <person name="Ferriera S."/>
            <person name="Johnson J."/>
            <person name="Kravitz S."/>
            <person name="Beeson K."/>
            <person name="Sutton G."/>
            <person name="Rogers Y.-H."/>
            <person name="Friedman R."/>
            <person name="Frazier M."/>
            <person name="Venter J.C."/>
        </authorList>
    </citation>
    <scope>NUCLEOTIDE SEQUENCE [LARGE SCALE GENOMIC DNA]</scope>
    <source>
        <strain evidence="10 11">SIR-1</strain>
    </source>
</reference>
<comment type="similarity">
    <text evidence="8">Belongs to the binding-protein-dependent transport system permease family.</text>
</comment>
<sequence length="172" mass="17601">MPRKAHPRLVAAALLTPFALPPAISGLLTLTAGTRLGLGPGPTLTALALLGPTLPLAYLCARPLVAGLPPQLLELARDLGASARERLLRVWLPLGLPAILVAFAAAFAWILGQAALPSFTSGPGGDTLSVALTILARGGALPLVRRWAALSILAPLGLALLAKLAITATTRR</sequence>
<feature type="transmembrane region" description="Helical" evidence="8">
    <location>
        <begin position="147"/>
        <end position="166"/>
    </location>
</feature>
<proteinExistence type="inferred from homology"/>
<evidence type="ECO:0000256" key="2">
    <source>
        <dbReference type="ARBA" id="ARBA00022448"/>
    </source>
</evidence>
<dbReference type="InterPro" id="IPR035906">
    <property type="entry name" value="MetI-like_sf"/>
</dbReference>
<gene>
    <name evidence="10" type="ORF">PPSIR1_18487</name>
</gene>
<name>A6GCQ6_9BACT</name>
<organism evidence="10 11">
    <name type="scientific">Plesiocystis pacifica SIR-1</name>
    <dbReference type="NCBI Taxonomy" id="391625"/>
    <lineage>
        <taxon>Bacteria</taxon>
        <taxon>Pseudomonadati</taxon>
        <taxon>Myxococcota</taxon>
        <taxon>Polyangia</taxon>
        <taxon>Nannocystales</taxon>
        <taxon>Nannocystaceae</taxon>
        <taxon>Plesiocystis</taxon>
    </lineage>
</organism>
<evidence type="ECO:0000256" key="3">
    <source>
        <dbReference type="ARBA" id="ARBA00022475"/>
    </source>
</evidence>
<comment type="subcellular location">
    <subcellularLocation>
        <location evidence="1">Cell inner membrane</location>
        <topology evidence="1">Multi-pass membrane protein</topology>
    </subcellularLocation>
    <subcellularLocation>
        <location evidence="8">Cell membrane</location>
        <topology evidence="8">Multi-pass membrane protein</topology>
    </subcellularLocation>
</comment>